<evidence type="ECO:0000256" key="1">
    <source>
        <dbReference type="SAM" id="MobiDB-lite"/>
    </source>
</evidence>
<dbReference type="EMBL" id="WKFB01000215">
    <property type="protein sequence ID" value="KAF6731338.1"/>
    <property type="molecule type" value="Genomic_DNA"/>
</dbReference>
<organism evidence="2 3">
    <name type="scientific">Oryzias melastigma</name>
    <name type="common">Marine medaka</name>
    <dbReference type="NCBI Taxonomy" id="30732"/>
    <lineage>
        <taxon>Eukaryota</taxon>
        <taxon>Metazoa</taxon>
        <taxon>Chordata</taxon>
        <taxon>Craniata</taxon>
        <taxon>Vertebrata</taxon>
        <taxon>Euteleostomi</taxon>
        <taxon>Actinopterygii</taxon>
        <taxon>Neopterygii</taxon>
        <taxon>Teleostei</taxon>
        <taxon>Neoteleostei</taxon>
        <taxon>Acanthomorphata</taxon>
        <taxon>Ovalentaria</taxon>
        <taxon>Atherinomorphae</taxon>
        <taxon>Beloniformes</taxon>
        <taxon>Adrianichthyidae</taxon>
        <taxon>Oryziinae</taxon>
        <taxon>Oryzias</taxon>
    </lineage>
</organism>
<reference evidence="2" key="1">
    <citation type="journal article" name="BMC Genomics">
        <title>Long-read sequencing and de novo genome assembly of marine medaka (Oryzias melastigma).</title>
        <authorList>
            <person name="Liang P."/>
            <person name="Saqib H.S.A."/>
            <person name="Ni X."/>
            <person name="Shen Y."/>
        </authorList>
    </citation>
    <scope>NUCLEOTIDE SEQUENCE</scope>
    <source>
        <strain evidence="2">Bigg-433</strain>
    </source>
</reference>
<sequence>MVKDLTVDSHVWPVCKNGKKTNNHQTCGTNGMKNLMPVAIQLGPVLQPPLISTPVTKTVQVLATSLSHCWTKLFKLQPALKLPDSINEASTMSSSHRSKEDKEAVLVEESKPEFVCVPPAVAQNHLISEEKPQALLPPLEALFSENSNPKPLVIWGQGNKVQEAQHQKQTSCRLLHFIKAKTENKDALDFTVFGSTEERNEANNSETSSVSATNRQQRNQLLTDNWMNARASKTLLTNDANSTSVFNVKSVNSSGNVTYSCMVMTETELWDVGEISAEMLQSNTLHYTSEYCDLQHPIPQATNSSEIMDGDPQNLHSRDCEQGDSSANSQTPTPNNLSIPDFEIRCFEEAEVVVSHISSPSSFYIQRADLNEKLQALVTE</sequence>
<dbReference type="Proteomes" id="UP000646548">
    <property type="component" value="Unassembled WGS sequence"/>
</dbReference>
<comment type="caution">
    <text evidence="2">The sequence shown here is derived from an EMBL/GenBank/DDBJ whole genome shotgun (WGS) entry which is preliminary data.</text>
</comment>
<evidence type="ECO:0000313" key="2">
    <source>
        <dbReference type="EMBL" id="KAF6731338.1"/>
    </source>
</evidence>
<evidence type="ECO:0000313" key="3">
    <source>
        <dbReference type="Proteomes" id="UP000646548"/>
    </source>
</evidence>
<feature type="compositionally biased region" description="Polar residues" evidence="1">
    <location>
        <begin position="323"/>
        <end position="336"/>
    </location>
</feature>
<dbReference type="AlphaFoldDB" id="A0A834CG94"/>
<protein>
    <submittedName>
        <fullName evidence="2">Uncharacterized protein</fullName>
    </submittedName>
</protein>
<proteinExistence type="predicted"/>
<gene>
    <name evidence="2" type="ORF">FQA47_004705</name>
</gene>
<feature type="region of interest" description="Disordered" evidence="1">
    <location>
        <begin position="300"/>
        <end position="336"/>
    </location>
</feature>
<name>A0A834CG94_ORYME</name>
<accession>A0A834CG94</accession>